<dbReference type="NCBIfam" id="TIGR04056">
    <property type="entry name" value="OMP_RagA_SusC"/>
    <property type="match status" value="1"/>
</dbReference>
<dbReference type="InterPro" id="IPR012910">
    <property type="entry name" value="Plug_dom"/>
</dbReference>
<evidence type="ECO:0000313" key="13">
    <source>
        <dbReference type="EMBL" id="RAJ08824.1"/>
    </source>
</evidence>
<keyword evidence="7 8" id="KW-0998">Cell outer membrane</keyword>
<evidence type="ECO:0000256" key="5">
    <source>
        <dbReference type="ARBA" id="ARBA00023077"/>
    </source>
</evidence>
<dbReference type="SUPFAM" id="SSF56935">
    <property type="entry name" value="Porins"/>
    <property type="match status" value="1"/>
</dbReference>
<comment type="caution">
    <text evidence="13">The sequence shown here is derived from an EMBL/GenBank/DDBJ whole genome shotgun (WGS) entry which is preliminary data.</text>
</comment>
<keyword evidence="13" id="KW-0675">Receptor</keyword>
<dbReference type="EMBL" id="QLLL01000002">
    <property type="protein sequence ID" value="RAJ08824.1"/>
    <property type="molecule type" value="Genomic_DNA"/>
</dbReference>
<evidence type="ECO:0000256" key="3">
    <source>
        <dbReference type="ARBA" id="ARBA00022452"/>
    </source>
</evidence>
<keyword evidence="14" id="KW-1185">Reference proteome</keyword>
<dbReference type="GO" id="GO:0009279">
    <property type="term" value="C:cell outer membrane"/>
    <property type="evidence" value="ECO:0007669"/>
    <property type="project" value="UniProtKB-SubCell"/>
</dbReference>
<dbReference type="RefSeq" id="WP_111596926.1">
    <property type="nucleotide sequence ID" value="NZ_QLLL01000002.1"/>
</dbReference>
<dbReference type="InterPro" id="IPR039426">
    <property type="entry name" value="TonB-dep_rcpt-like"/>
</dbReference>
<feature type="signal peptide" evidence="10">
    <location>
        <begin position="1"/>
        <end position="24"/>
    </location>
</feature>
<sequence>MKKFYHQLFLCTVALLLGSFSVYGQVTVSGKVTDANAGIALPGVSVQIKGTLRGAQTDAEGQYTIQNVTPESILVFSFLGKVSQEITVGANKVINVKLADAARDLSEAVVIGYGTAKKKDLTGSITSISSKDFQPGSIQTPEQLIIGKVAGVSITSNSGQPGVGSTIRIRGGSSLNASNDPLIVIDGVPLSGGTISGAPNPLSLINPNDIESFTVLKDASATAIYGSRASNGVILITTKKGKSGRPTINFNSNVSLSKIARRVQTLSAAEIRQYVDSLGTPAQKALLGTANTDWQDEIYRDAITNDNNLSITGAVKNMPYRVSVGYLNQQGILITDKLQRASGSINLSPRFFDDHLKVNVNLKTAATRAHYANQGAIINAVQFDPTQPVRDSSSPFGGYFEWATTDPATGVVTINPNAPRNPVGLIRMQDNNGKSDRTFGNIEFDYKFHFLPGLRLNVNLGMDATKGWGTTYVPANAGQAVATKGQNNQYLQRMFNRVGEAYLNYVKDIKSIKSNINVTAGYGYYDNKTKIYNFPSYSANKDTIAGSVPKFPYDIPQNTLISYYGRLIYTLNDKYILAASLRTDGSSRFSKNNRWGVFPSAALTWRANRENIFKDAKTLSDLKLRLSYGVTGNQDGIANYSYLPIYSLSSNASLYQIGDQFVTMSAPAAYDANIKWEETATYNAGIDFGFLNDRLRGSVDVYFKKTKNLLNTVPIPVGSNFSNQILTNVGNIENKGIELSLGATPVRTGKMTWDVGFNLTYNDNKITNLTAVTDPSFIGNLTGGITGGTGQTIQIHSVGYNTFSYFVYKQVYDKNGKPIEGVYEDLNKDGVINQKDMYRYKSPFAKVMMGFNTQFSYDKWTISTVLRANLGNYMYNNVASNFAVRRNILNPQNIIANSTKDVFESNFYNNQYQSDYYVQNASFLRMDNLNLSYNAGRIWRDKVNLRVNATCQNVFVVTKYKGLDPEVNGGIDYNLYPRSRTYVLGVNLDF</sequence>
<evidence type="ECO:0000256" key="7">
    <source>
        <dbReference type="ARBA" id="ARBA00023237"/>
    </source>
</evidence>
<dbReference type="AlphaFoldDB" id="A0A327QYN7"/>
<dbReference type="InterPro" id="IPR023997">
    <property type="entry name" value="TonB-dep_OMP_SusC/RagA_CS"/>
</dbReference>
<keyword evidence="6 8" id="KW-0472">Membrane</keyword>
<keyword evidence="4 8" id="KW-0812">Transmembrane</keyword>
<evidence type="ECO:0000256" key="1">
    <source>
        <dbReference type="ARBA" id="ARBA00004571"/>
    </source>
</evidence>
<keyword evidence="10" id="KW-0732">Signal</keyword>
<evidence type="ECO:0000256" key="9">
    <source>
        <dbReference type="RuleBase" id="RU003357"/>
    </source>
</evidence>
<accession>A0A327QYN7</accession>
<evidence type="ECO:0000256" key="8">
    <source>
        <dbReference type="PROSITE-ProRule" id="PRU01360"/>
    </source>
</evidence>
<feature type="domain" description="TonB-dependent receptor-like beta-barrel" evidence="11">
    <location>
        <begin position="396"/>
        <end position="953"/>
    </location>
</feature>
<feature type="chain" id="PRO_5016280155" evidence="10">
    <location>
        <begin position="25"/>
        <end position="990"/>
    </location>
</feature>
<gene>
    <name evidence="13" type="ORF">LX64_01478</name>
</gene>
<dbReference type="InterPro" id="IPR037066">
    <property type="entry name" value="Plug_dom_sf"/>
</dbReference>
<keyword evidence="3 8" id="KW-1134">Transmembrane beta strand</keyword>
<dbReference type="InterPro" id="IPR000531">
    <property type="entry name" value="Beta-barrel_TonB"/>
</dbReference>
<evidence type="ECO:0000259" key="11">
    <source>
        <dbReference type="Pfam" id="PF00593"/>
    </source>
</evidence>
<keyword evidence="5 9" id="KW-0798">TonB box</keyword>
<dbReference type="PROSITE" id="PS52016">
    <property type="entry name" value="TONB_DEPENDENT_REC_3"/>
    <property type="match status" value="1"/>
</dbReference>
<organism evidence="13 14">
    <name type="scientific">Chitinophaga skermanii</name>
    <dbReference type="NCBI Taxonomy" id="331697"/>
    <lineage>
        <taxon>Bacteria</taxon>
        <taxon>Pseudomonadati</taxon>
        <taxon>Bacteroidota</taxon>
        <taxon>Chitinophagia</taxon>
        <taxon>Chitinophagales</taxon>
        <taxon>Chitinophagaceae</taxon>
        <taxon>Chitinophaga</taxon>
    </lineage>
</organism>
<dbReference type="SUPFAM" id="SSF49464">
    <property type="entry name" value="Carboxypeptidase regulatory domain-like"/>
    <property type="match status" value="1"/>
</dbReference>
<dbReference type="Pfam" id="PF00593">
    <property type="entry name" value="TonB_dep_Rec_b-barrel"/>
    <property type="match status" value="1"/>
</dbReference>
<dbReference type="Proteomes" id="UP000249547">
    <property type="component" value="Unassembled WGS sequence"/>
</dbReference>
<dbReference type="Gene3D" id="2.40.170.20">
    <property type="entry name" value="TonB-dependent receptor, beta-barrel domain"/>
    <property type="match status" value="1"/>
</dbReference>
<dbReference type="InterPro" id="IPR008969">
    <property type="entry name" value="CarboxyPept-like_regulatory"/>
</dbReference>
<dbReference type="InterPro" id="IPR036942">
    <property type="entry name" value="Beta-barrel_TonB_sf"/>
</dbReference>
<evidence type="ECO:0000313" key="14">
    <source>
        <dbReference type="Proteomes" id="UP000249547"/>
    </source>
</evidence>
<evidence type="ECO:0000259" key="12">
    <source>
        <dbReference type="Pfam" id="PF07715"/>
    </source>
</evidence>
<dbReference type="Gene3D" id="2.60.40.1120">
    <property type="entry name" value="Carboxypeptidase-like, regulatory domain"/>
    <property type="match status" value="1"/>
</dbReference>
<proteinExistence type="inferred from homology"/>
<dbReference type="OrthoDB" id="9768177at2"/>
<keyword evidence="2 8" id="KW-0813">Transport</keyword>
<dbReference type="InterPro" id="IPR023996">
    <property type="entry name" value="TonB-dep_OMP_SusC/RagA"/>
</dbReference>
<dbReference type="Gene3D" id="2.170.130.10">
    <property type="entry name" value="TonB-dependent receptor, plug domain"/>
    <property type="match status" value="1"/>
</dbReference>
<comment type="subcellular location">
    <subcellularLocation>
        <location evidence="1 8">Cell outer membrane</location>
        <topology evidence="1 8">Multi-pass membrane protein</topology>
    </subcellularLocation>
</comment>
<reference evidence="13 14" key="1">
    <citation type="submission" date="2018-06" db="EMBL/GenBank/DDBJ databases">
        <title>Genomic Encyclopedia of Archaeal and Bacterial Type Strains, Phase II (KMG-II): from individual species to whole genera.</title>
        <authorList>
            <person name="Goeker M."/>
        </authorList>
    </citation>
    <scope>NUCLEOTIDE SEQUENCE [LARGE SCALE GENOMIC DNA]</scope>
    <source>
        <strain evidence="13 14">DSM 23857</strain>
    </source>
</reference>
<evidence type="ECO:0000256" key="2">
    <source>
        <dbReference type="ARBA" id="ARBA00022448"/>
    </source>
</evidence>
<dbReference type="Pfam" id="PF13715">
    <property type="entry name" value="CarbopepD_reg_2"/>
    <property type="match status" value="1"/>
</dbReference>
<dbReference type="FunFam" id="2.170.130.10:FF:000008">
    <property type="entry name" value="SusC/RagA family TonB-linked outer membrane protein"/>
    <property type="match status" value="1"/>
</dbReference>
<dbReference type="Pfam" id="PF07715">
    <property type="entry name" value="Plug"/>
    <property type="match status" value="1"/>
</dbReference>
<dbReference type="NCBIfam" id="TIGR04057">
    <property type="entry name" value="SusC_RagA_signa"/>
    <property type="match status" value="1"/>
</dbReference>
<name>A0A327QYN7_9BACT</name>
<protein>
    <submittedName>
        <fullName evidence="13">Iron complex outermembrane receptor protein</fullName>
    </submittedName>
</protein>
<feature type="domain" description="TonB-dependent receptor plug" evidence="12">
    <location>
        <begin position="117"/>
        <end position="233"/>
    </location>
</feature>
<evidence type="ECO:0000256" key="6">
    <source>
        <dbReference type="ARBA" id="ARBA00023136"/>
    </source>
</evidence>
<evidence type="ECO:0000256" key="10">
    <source>
        <dbReference type="SAM" id="SignalP"/>
    </source>
</evidence>
<evidence type="ECO:0000256" key="4">
    <source>
        <dbReference type="ARBA" id="ARBA00022692"/>
    </source>
</evidence>
<comment type="similarity">
    <text evidence="8 9">Belongs to the TonB-dependent receptor family.</text>
</comment>